<reference evidence="16 17" key="1">
    <citation type="submission" date="2024-03" db="EMBL/GenBank/DDBJ databases">
        <title>Human intestinal bacterial collection.</title>
        <authorList>
            <person name="Pauvert C."/>
            <person name="Hitch T.C.A."/>
            <person name="Clavel T."/>
        </authorList>
    </citation>
    <scope>NUCLEOTIDE SEQUENCE [LARGE SCALE GENOMIC DNA]</scope>
    <source>
        <strain evidence="16 17">CLA-SR-H021</strain>
    </source>
</reference>
<comment type="pathway">
    <text evidence="2">Cell wall biogenesis; peptidoglycan biosynthesis.</text>
</comment>
<keyword evidence="8 16" id="KW-0378">Hydrolase</keyword>
<dbReference type="PANTHER" id="PTHR21581">
    <property type="entry name" value="D-ALANYL-D-ALANINE CARBOXYPEPTIDASE"/>
    <property type="match status" value="1"/>
</dbReference>
<evidence type="ECO:0000256" key="7">
    <source>
        <dbReference type="ARBA" id="ARBA00022729"/>
    </source>
</evidence>
<dbReference type="Pfam" id="PF00768">
    <property type="entry name" value="Peptidase_S11"/>
    <property type="match status" value="1"/>
</dbReference>
<dbReference type="Gene3D" id="2.60.410.10">
    <property type="entry name" value="D-Ala-D-Ala carboxypeptidase, C-terminal domain"/>
    <property type="match status" value="1"/>
</dbReference>
<evidence type="ECO:0000259" key="15">
    <source>
        <dbReference type="Pfam" id="PF07943"/>
    </source>
</evidence>
<sequence>MKQWIFTAALSISLVCGHLEAAGGEYSIRKELAGQELAGQTQEVQGRAVQVQEVQGRAVQAQEVQSRAVQVQEVQSRVVQVQEAQGRAVQAQEVQGRAVQVQAVQNRAVQTQSVQAQSGQAQASQTENADFLKLYAQSAVLMDGSSGRILYGKGQDIIRPMASTTKIMTCILALELGNLDDKVTASSYAASQPKVHLGVRSGEEYRLEDLLYALMLESYNDAAVMIAENIGGSVEDFAALMNQKAEELGCRDTYFITPNGLDGVKKDKDGVEHIHSTTAADLAAIMRYCVMESPKKEEFLSITRTQNHTFTDSSGRRSYSCFNHNAFLNMMEGVLSGKTGFTGGAGYSYVGAMENDGRTYVIALLGCGWPPHKTYKWADARKLYTYGLEHFQLKDVFREEVLPDIPVTGGLCWEEEGTCQESTGASLHLKAEEMHLPLLLGEDEEVQVTKKIPAVLQAPVREGQKIGTIDYSLNGTVIRQYPVYADRGVDKMTFSRVVWHILGIFMDFGKTYHII</sequence>
<organism evidence="16 17">
    <name type="scientific">Enterocloster hominis</name>
    <name type="common">ex Hitch et al. 2024</name>
    <dbReference type="NCBI Taxonomy" id="1917870"/>
    <lineage>
        <taxon>Bacteria</taxon>
        <taxon>Bacillati</taxon>
        <taxon>Bacillota</taxon>
        <taxon>Clostridia</taxon>
        <taxon>Lachnospirales</taxon>
        <taxon>Lachnospiraceae</taxon>
        <taxon>Enterocloster</taxon>
    </lineage>
</organism>
<comment type="function">
    <text evidence="1">Removes C-terminal D-alanyl residues from sugar-peptide cell wall precursors.</text>
</comment>
<proteinExistence type="inferred from homology"/>
<dbReference type="SUPFAM" id="SSF69189">
    <property type="entry name" value="Penicillin-binding protein associated domain"/>
    <property type="match status" value="1"/>
</dbReference>
<keyword evidence="5" id="KW-0121">Carboxypeptidase</keyword>
<feature type="domain" description="Peptidase S11 D-Ala-D-Ala carboxypeptidase A C-terminal" evidence="15">
    <location>
        <begin position="440"/>
        <end position="491"/>
    </location>
</feature>
<dbReference type="Proteomes" id="UP001454086">
    <property type="component" value="Unassembled WGS sequence"/>
</dbReference>
<evidence type="ECO:0000256" key="8">
    <source>
        <dbReference type="ARBA" id="ARBA00022801"/>
    </source>
</evidence>
<evidence type="ECO:0000256" key="6">
    <source>
        <dbReference type="ARBA" id="ARBA00022670"/>
    </source>
</evidence>
<evidence type="ECO:0000256" key="2">
    <source>
        <dbReference type="ARBA" id="ARBA00004752"/>
    </source>
</evidence>
<evidence type="ECO:0000256" key="4">
    <source>
        <dbReference type="ARBA" id="ARBA00012448"/>
    </source>
</evidence>
<keyword evidence="6" id="KW-0645">Protease</keyword>
<evidence type="ECO:0000256" key="13">
    <source>
        <dbReference type="RuleBase" id="RU004016"/>
    </source>
</evidence>
<evidence type="ECO:0000256" key="1">
    <source>
        <dbReference type="ARBA" id="ARBA00003217"/>
    </source>
</evidence>
<evidence type="ECO:0000313" key="17">
    <source>
        <dbReference type="Proteomes" id="UP001454086"/>
    </source>
</evidence>
<dbReference type="InterPro" id="IPR037167">
    <property type="entry name" value="Peptidase_S11_C_sf"/>
</dbReference>
<evidence type="ECO:0000313" key="16">
    <source>
        <dbReference type="EMBL" id="MEQ2427931.1"/>
    </source>
</evidence>
<dbReference type="InterPro" id="IPR015956">
    <property type="entry name" value="Peniciliin-bd_prot_C_sf"/>
</dbReference>
<comment type="catalytic activity">
    <reaction evidence="12">
        <text>Preferential cleavage: (Ac)2-L-Lys-D-Ala-|-D-Ala. Also transpeptidation of peptidyl-alanyl moieties that are N-acyl substituents of D-alanine.</text>
        <dbReference type="EC" id="3.4.16.4"/>
    </reaction>
</comment>
<dbReference type="InterPro" id="IPR012907">
    <property type="entry name" value="Peptidase_S11_C"/>
</dbReference>
<evidence type="ECO:0000256" key="10">
    <source>
        <dbReference type="ARBA" id="ARBA00022984"/>
    </source>
</evidence>
<dbReference type="SUPFAM" id="SSF56601">
    <property type="entry name" value="beta-lactamase/transpeptidase-like"/>
    <property type="match status" value="1"/>
</dbReference>
<comment type="similarity">
    <text evidence="3 13">Belongs to the peptidase S11 family.</text>
</comment>
<evidence type="ECO:0000259" key="14">
    <source>
        <dbReference type="Pfam" id="PF00768"/>
    </source>
</evidence>
<feature type="domain" description="Peptidase S11 D-alanyl-D-alanine carboxypeptidase A N-terminal" evidence="14">
    <location>
        <begin position="130"/>
        <end position="360"/>
    </location>
</feature>
<dbReference type="Pfam" id="PF07943">
    <property type="entry name" value="PBP5_C"/>
    <property type="match status" value="1"/>
</dbReference>
<protein>
    <recommendedName>
        <fullName evidence="4">serine-type D-Ala-D-Ala carboxypeptidase</fullName>
        <ecNumber evidence="4">3.4.16.4</ecNumber>
    </recommendedName>
</protein>
<evidence type="ECO:0000256" key="11">
    <source>
        <dbReference type="ARBA" id="ARBA00023316"/>
    </source>
</evidence>
<accession>A0ABV1DC38</accession>
<evidence type="ECO:0000256" key="5">
    <source>
        <dbReference type="ARBA" id="ARBA00022645"/>
    </source>
</evidence>
<dbReference type="GO" id="GO:0016787">
    <property type="term" value="F:hydrolase activity"/>
    <property type="evidence" value="ECO:0007669"/>
    <property type="project" value="UniProtKB-KW"/>
</dbReference>
<dbReference type="InterPro" id="IPR012338">
    <property type="entry name" value="Beta-lactam/transpept-like"/>
</dbReference>
<dbReference type="PANTHER" id="PTHR21581:SF33">
    <property type="entry name" value="D-ALANYL-D-ALANINE CARBOXYPEPTIDASE DACB"/>
    <property type="match status" value="1"/>
</dbReference>
<gene>
    <name evidence="16" type="ORF">WMQ36_23485</name>
</gene>
<keyword evidence="11" id="KW-0961">Cell wall biogenesis/degradation</keyword>
<dbReference type="RefSeq" id="WP_349118630.1">
    <property type="nucleotide sequence ID" value="NZ_JBBMFM010000136.1"/>
</dbReference>
<dbReference type="InterPro" id="IPR001967">
    <property type="entry name" value="Peptidase_S11_N"/>
</dbReference>
<dbReference type="EC" id="3.4.16.4" evidence="4"/>
<keyword evidence="7" id="KW-0732">Signal</keyword>
<dbReference type="Gene3D" id="3.40.710.10">
    <property type="entry name" value="DD-peptidase/beta-lactamase superfamily"/>
    <property type="match status" value="1"/>
</dbReference>
<evidence type="ECO:0000256" key="12">
    <source>
        <dbReference type="ARBA" id="ARBA00034000"/>
    </source>
</evidence>
<name>A0ABV1DC38_9FIRM</name>
<keyword evidence="10" id="KW-0573">Peptidoglycan synthesis</keyword>
<keyword evidence="9" id="KW-0133">Cell shape</keyword>
<comment type="caution">
    <text evidence="16">The sequence shown here is derived from an EMBL/GenBank/DDBJ whole genome shotgun (WGS) entry which is preliminary data.</text>
</comment>
<dbReference type="EMBL" id="JBBMFM010000136">
    <property type="protein sequence ID" value="MEQ2427931.1"/>
    <property type="molecule type" value="Genomic_DNA"/>
</dbReference>
<dbReference type="PRINTS" id="PR00725">
    <property type="entry name" value="DADACBPTASE1"/>
</dbReference>
<evidence type="ECO:0000256" key="9">
    <source>
        <dbReference type="ARBA" id="ARBA00022960"/>
    </source>
</evidence>
<evidence type="ECO:0000256" key="3">
    <source>
        <dbReference type="ARBA" id="ARBA00007164"/>
    </source>
</evidence>
<dbReference type="InterPro" id="IPR018044">
    <property type="entry name" value="Peptidase_S11"/>
</dbReference>
<keyword evidence="17" id="KW-1185">Reference proteome</keyword>